<proteinExistence type="predicted"/>
<evidence type="ECO:0000256" key="1">
    <source>
        <dbReference type="SAM" id="Phobius"/>
    </source>
</evidence>
<accession>A0A0V1K1J4</accession>
<protein>
    <submittedName>
        <fullName evidence="2">Uncharacterized protein</fullName>
    </submittedName>
</protein>
<name>A0A0V1K1J4_TRIPS</name>
<keyword evidence="1" id="KW-0472">Membrane</keyword>
<reference evidence="2 3" key="1">
    <citation type="submission" date="2015-01" db="EMBL/GenBank/DDBJ databases">
        <title>Evolution of Trichinella species and genotypes.</title>
        <authorList>
            <person name="Korhonen P.K."/>
            <person name="Edoardo P."/>
            <person name="Giuseppe L.R."/>
            <person name="Gasser R.B."/>
        </authorList>
    </citation>
    <scope>NUCLEOTIDE SEQUENCE [LARGE SCALE GENOMIC DNA]</scope>
    <source>
        <strain evidence="2">ISS176</strain>
    </source>
</reference>
<keyword evidence="1" id="KW-0812">Transmembrane</keyword>
<feature type="transmembrane region" description="Helical" evidence="1">
    <location>
        <begin position="23"/>
        <end position="47"/>
    </location>
</feature>
<gene>
    <name evidence="2" type="ORF">T4C_3413</name>
</gene>
<dbReference type="Proteomes" id="UP000054826">
    <property type="component" value="Unassembled WGS sequence"/>
</dbReference>
<dbReference type="AlphaFoldDB" id="A0A0V1K1J4"/>
<comment type="caution">
    <text evidence="2">The sequence shown here is derived from an EMBL/GenBank/DDBJ whole genome shotgun (WGS) entry which is preliminary data.</text>
</comment>
<evidence type="ECO:0000313" key="3">
    <source>
        <dbReference type="Proteomes" id="UP000054826"/>
    </source>
</evidence>
<organism evidence="2 3">
    <name type="scientific">Trichinella pseudospiralis</name>
    <name type="common">Parasitic roundworm</name>
    <dbReference type="NCBI Taxonomy" id="6337"/>
    <lineage>
        <taxon>Eukaryota</taxon>
        <taxon>Metazoa</taxon>
        <taxon>Ecdysozoa</taxon>
        <taxon>Nematoda</taxon>
        <taxon>Enoplea</taxon>
        <taxon>Dorylaimia</taxon>
        <taxon>Trichinellida</taxon>
        <taxon>Trichinellidae</taxon>
        <taxon>Trichinella</taxon>
    </lineage>
</organism>
<keyword evidence="1" id="KW-1133">Transmembrane helix</keyword>
<dbReference type="EMBL" id="JYDV01000023">
    <property type="protein sequence ID" value="KRZ40998.1"/>
    <property type="molecule type" value="Genomic_DNA"/>
</dbReference>
<sequence length="89" mass="9636">MASVSGDGVIFSMMGNKNVSQCYWQYNCIMGYFTGMVSVILTISSLAGKSAFSNNQQGFFVKLKQSCAQIDQGQASRVAITSPAGRHFH</sequence>
<evidence type="ECO:0000313" key="2">
    <source>
        <dbReference type="EMBL" id="KRZ40998.1"/>
    </source>
</evidence>